<evidence type="ECO:0000313" key="1">
    <source>
        <dbReference type="EMBL" id="GHA82185.1"/>
    </source>
</evidence>
<comment type="caution">
    <text evidence="1">The sequence shown here is derived from an EMBL/GenBank/DDBJ whole genome shotgun (WGS) entry which is preliminary data.</text>
</comment>
<organism evidence="1 2">
    <name type="scientific">Cognatilysobacter bugurensis</name>
    <dbReference type="NCBI Taxonomy" id="543356"/>
    <lineage>
        <taxon>Bacteria</taxon>
        <taxon>Pseudomonadati</taxon>
        <taxon>Pseudomonadota</taxon>
        <taxon>Gammaproteobacteria</taxon>
        <taxon>Lysobacterales</taxon>
        <taxon>Lysobacteraceae</taxon>
        <taxon>Cognatilysobacter</taxon>
    </lineage>
</organism>
<name>A0A918T0J4_9GAMM</name>
<dbReference type="AlphaFoldDB" id="A0A918T0J4"/>
<reference evidence="1" key="1">
    <citation type="journal article" date="2014" name="Int. J. Syst. Evol. Microbiol.">
        <title>Complete genome sequence of Corynebacterium casei LMG S-19264T (=DSM 44701T), isolated from a smear-ripened cheese.</title>
        <authorList>
            <consortium name="US DOE Joint Genome Institute (JGI-PGF)"/>
            <person name="Walter F."/>
            <person name="Albersmeier A."/>
            <person name="Kalinowski J."/>
            <person name="Ruckert C."/>
        </authorList>
    </citation>
    <scope>NUCLEOTIDE SEQUENCE</scope>
    <source>
        <strain evidence="1">KCTC 23077</strain>
    </source>
</reference>
<sequence length="211" mass="23108">MYLPGATRGGLIAAERHAAFSEANFHRYCQQACKAQTAKVDEKAFAQDVCIVARVAAGPGDEQAGVPDPAVVAFAVRDTLRVSEEGLPLEEVRQALGAPEENSATPFECGSAFSEGDIREFRYPDLVLETDGSRAVVRSMVVSDRNQLVLSSGEKVGQVNEDQFQRLFGERAERVGEFYRIGASGDGNWETAYDFYFENGRLAHIAYWIGC</sequence>
<proteinExistence type="predicted"/>
<gene>
    <name evidence="1" type="ORF">GCM10007067_20150</name>
</gene>
<keyword evidence="2" id="KW-1185">Reference proteome</keyword>
<evidence type="ECO:0000313" key="2">
    <source>
        <dbReference type="Proteomes" id="UP000646426"/>
    </source>
</evidence>
<accession>A0A918T0J4</accession>
<protein>
    <submittedName>
        <fullName evidence="1">Uncharacterized protein</fullName>
    </submittedName>
</protein>
<dbReference type="Proteomes" id="UP000646426">
    <property type="component" value="Unassembled WGS sequence"/>
</dbReference>
<reference evidence="1" key="2">
    <citation type="submission" date="2020-09" db="EMBL/GenBank/DDBJ databases">
        <authorList>
            <person name="Sun Q."/>
            <person name="Kim S."/>
        </authorList>
    </citation>
    <scope>NUCLEOTIDE SEQUENCE</scope>
    <source>
        <strain evidence="1">KCTC 23077</strain>
    </source>
</reference>
<dbReference type="EMBL" id="BMYD01000003">
    <property type="protein sequence ID" value="GHA82185.1"/>
    <property type="molecule type" value="Genomic_DNA"/>
</dbReference>